<dbReference type="Gene3D" id="3.90.1300.10">
    <property type="entry name" value="Amidase signature (AS) domain"/>
    <property type="match status" value="1"/>
</dbReference>
<evidence type="ECO:0000313" key="4">
    <source>
        <dbReference type="Proteomes" id="UP000799436"/>
    </source>
</evidence>
<reference evidence="3" key="1">
    <citation type="journal article" date="2020" name="Stud. Mycol.">
        <title>101 Dothideomycetes genomes: a test case for predicting lifestyles and emergence of pathogens.</title>
        <authorList>
            <person name="Haridas S."/>
            <person name="Albert R."/>
            <person name="Binder M."/>
            <person name="Bloem J."/>
            <person name="Labutti K."/>
            <person name="Salamov A."/>
            <person name="Andreopoulos B."/>
            <person name="Baker S."/>
            <person name="Barry K."/>
            <person name="Bills G."/>
            <person name="Bluhm B."/>
            <person name="Cannon C."/>
            <person name="Castanera R."/>
            <person name="Culley D."/>
            <person name="Daum C."/>
            <person name="Ezra D."/>
            <person name="Gonzalez J."/>
            <person name="Henrissat B."/>
            <person name="Kuo A."/>
            <person name="Liang C."/>
            <person name="Lipzen A."/>
            <person name="Lutzoni F."/>
            <person name="Magnuson J."/>
            <person name="Mondo S."/>
            <person name="Nolan M."/>
            <person name="Ohm R."/>
            <person name="Pangilinan J."/>
            <person name="Park H.-J."/>
            <person name="Ramirez L."/>
            <person name="Alfaro M."/>
            <person name="Sun H."/>
            <person name="Tritt A."/>
            <person name="Yoshinaga Y."/>
            <person name="Zwiers L.-H."/>
            <person name="Turgeon B."/>
            <person name="Goodwin S."/>
            <person name="Spatafora J."/>
            <person name="Crous P."/>
            <person name="Grigoriev I."/>
        </authorList>
    </citation>
    <scope>NUCLEOTIDE SEQUENCE</scope>
    <source>
        <strain evidence="3">CBS 116005</strain>
    </source>
</reference>
<dbReference type="PANTHER" id="PTHR11895:SF170">
    <property type="entry name" value="AMIDASE"/>
    <property type="match status" value="1"/>
</dbReference>
<dbReference type="PANTHER" id="PTHR11895">
    <property type="entry name" value="TRANSAMIDASE"/>
    <property type="match status" value="1"/>
</dbReference>
<evidence type="ECO:0000313" key="3">
    <source>
        <dbReference type="EMBL" id="KAF2768097.1"/>
    </source>
</evidence>
<name>A0A6G1L5E9_9PEZI</name>
<dbReference type="AlphaFoldDB" id="A0A6G1L5E9"/>
<proteinExistence type="inferred from homology"/>
<evidence type="ECO:0000259" key="2">
    <source>
        <dbReference type="Pfam" id="PF01425"/>
    </source>
</evidence>
<evidence type="ECO:0000256" key="1">
    <source>
        <dbReference type="ARBA" id="ARBA00009199"/>
    </source>
</evidence>
<accession>A0A6G1L5E9</accession>
<organism evidence="3 4">
    <name type="scientific">Teratosphaeria nubilosa</name>
    <dbReference type="NCBI Taxonomy" id="161662"/>
    <lineage>
        <taxon>Eukaryota</taxon>
        <taxon>Fungi</taxon>
        <taxon>Dikarya</taxon>
        <taxon>Ascomycota</taxon>
        <taxon>Pezizomycotina</taxon>
        <taxon>Dothideomycetes</taxon>
        <taxon>Dothideomycetidae</taxon>
        <taxon>Mycosphaerellales</taxon>
        <taxon>Teratosphaeriaceae</taxon>
        <taxon>Teratosphaeria</taxon>
    </lineage>
</organism>
<gene>
    <name evidence="3" type="ORF">EJ03DRAFT_375647</name>
</gene>
<dbReference type="Proteomes" id="UP000799436">
    <property type="component" value="Unassembled WGS sequence"/>
</dbReference>
<dbReference type="PROSITE" id="PS00571">
    <property type="entry name" value="AMIDASES"/>
    <property type="match status" value="1"/>
</dbReference>
<dbReference type="EMBL" id="ML995848">
    <property type="protein sequence ID" value="KAF2768097.1"/>
    <property type="molecule type" value="Genomic_DNA"/>
</dbReference>
<feature type="domain" description="Amidase" evidence="2">
    <location>
        <begin position="90"/>
        <end position="505"/>
    </location>
</feature>
<protein>
    <submittedName>
        <fullName evidence="3">Putative amidase</fullName>
    </submittedName>
</protein>
<dbReference type="InterPro" id="IPR023631">
    <property type="entry name" value="Amidase_dom"/>
</dbReference>
<dbReference type="InterPro" id="IPR036928">
    <property type="entry name" value="AS_sf"/>
</dbReference>
<dbReference type="GO" id="GO:0003824">
    <property type="term" value="F:catalytic activity"/>
    <property type="evidence" value="ECO:0007669"/>
    <property type="project" value="InterPro"/>
</dbReference>
<sequence>MAATTNGTVSHDEVLATAASIGYTIPDDEVAEYADLLAKAKKAFESVAAMEDYQPQPDWASTPRSAIHFPDPKDNPLNAWAWKFTCRHKNPVGRLLDGKSICLKDNIAVAGVPCLVGTDSFTGWTPTTDATVATRILEQGGVIVGKAVCENLSRGAVSVTAATGPVHNPYARGYSAGGSSSGTAALVASGAVDMGIGCDQGGSVRIPAALCGLWGFKATFGLVPYSGIVSNDASVDFVGPIARRARECARLLEGIAGVDGWDDRQGAGTPGVGEVERYEVVMEGGVRGMRIGVLREGVELEVMDEGVRATFERACEVWRRLGAVVEEVSVPAHEQARVVYAVWSKMGNHMGMLGRATGRRQVMLTDLHERKNLPYTPAALDQMSVMSKEGLLAGEYAWRHYASAYPKSINLGRKLKAAYDAALQAYDVLVMPTCATPADPLPGVHASPAVHMGRSVGKLENTCPFNATGHPALAFPIGSVAVEGGRRLPVSMQVVGRWWGEGVVLRVARAWEREVGDWKSF</sequence>
<dbReference type="Pfam" id="PF01425">
    <property type="entry name" value="Amidase"/>
    <property type="match status" value="1"/>
</dbReference>
<dbReference type="InterPro" id="IPR000120">
    <property type="entry name" value="Amidase"/>
</dbReference>
<keyword evidence="4" id="KW-1185">Reference proteome</keyword>
<dbReference type="InterPro" id="IPR020556">
    <property type="entry name" value="Amidase_CS"/>
</dbReference>
<dbReference type="OrthoDB" id="1879366at2759"/>
<comment type="similarity">
    <text evidence="1">Belongs to the amidase family.</text>
</comment>
<dbReference type="SUPFAM" id="SSF75304">
    <property type="entry name" value="Amidase signature (AS) enzymes"/>
    <property type="match status" value="1"/>
</dbReference>